<dbReference type="KEGG" id="spu:754197"/>
<evidence type="ECO:0000313" key="3">
    <source>
        <dbReference type="Proteomes" id="UP000007110"/>
    </source>
</evidence>
<organism evidence="2 3">
    <name type="scientific">Strongylocentrotus purpuratus</name>
    <name type="common">Purple sea urchin</name>
    <dbReference type="NCBI Taxonomy" id="7668"/>
    <lineage>
        <taxon>Eukaryota</taxon>
        <taxon>Metazoa</taxon>
        <taxon>Echinodermata</taxon>
        <taxon>Eleutherozoa</taxon>
        <taxon>Echinozoa</taxon>
        <taxon>Echinoidea</taxon>
        <taxon>Euechinoidea</taxon>
        <taxon>Echinacea</taxon>
        <taxon>Camarodonta</taxon>
        <taxon>Echinidea</taxon>
        <taxon>Strongylocentrotidae</taxon>
        <taxon>Strongylocentrotus</taxon>
    </lineage>
</organism>
<dbReference type="EnsemblMetazoa" id="XM_001177482">
    <property type="protein sequence ID" value="XP_001177482"/>
    <property type="gene ID" value="LOC754197"/>
</dbReference>
<dbReference type="Proteomes" id="UP000007110">
    <property type="component" value="Unassembled WGS sequence"/>
</dbReference>
<feature type="region of interest" description="Disordered" evidence="1">
    <location>
        <begin position="262"/>
        <end position="316"/>
    </location>
</feature>
<reference evidence="2" key="2">
    <citation type="submission" date="2021-01" db="UniProtKB">
        <authorList>
            <consortium name="EnsemblMetazoa"/>
        </authorList>
    </citation>
    <scope>IDENTIFICATION</scope>
</reference>
<protein>
    <submittedName>
        <fullName evidence="2">Uncharacterized protein</fullName>
    </submittedName>
</protein>
<dbReference type="RefSeq" id="XP_001177482.2">
    <property type="nucleotide sequence ID" value="XM_001177482.4"/>
</dbReference>
<feature type="compositionally biased region" description="Polar residues" evidence="1">
    <location>
        <begin position="280"/>
        <end position="300"/>
    </location>
</feature>
<dbReference type="AlphaFoldDB" id="A0A7M7G3E7"/>
<feature type="region of interest" description="Disordered" evidence="1">
    <location>
        <begin position="137"/>
        <end position="174"/>
    </location>
</feature>
<evidence type="ECO:0000313" key="2">
    <source>
        <dbReference type="EnsemblMetazoa" id="XP_001177482"/>
    </source>
</evidence>
<keyword evidence="3" id="KW-1185">Reference proteome</keyword>
<proteinExistence type="predicted"/>
<accession>A0A7M7G3E7</accession>
<evidence type="ECO:0000256" key="1">
    <source>
        <dbReference type="SAM" id="MobiDB-lite"/>
    </source>
</evidence>
<dbReference type="InParanoid" id="A0A7M7G3E7"/>
<dbReference type="OrthoDB" id="10440157at2759"/>
<name>A0A7M7G3E7_STRPU</name>
<reference evidence="3" key="1">
    <citation type="submission" date="2015-02" db="EMBL/GenBank/DDBJ databases">
        <title>Genome sequencing for Strongylocentrotus purpuratus.</title>
        <authorList>
            <person name="Murali S."/>
            <person name="Liu Y."/>
            <person name="Vee V."/>
            <person name="English A."/>
            <person name="Wang M."/>
            <person name="Skinner E."/>
            <person name="Han Y."/>
            <person name="Muzny D.M."/>
            <person name="Worley K.C."/>
            <person name="Gibbs R.A."/>
        </authorList>
    </citation>
    <scope>NUCLEOTIDE SEQUENCE</scope>
</reference>
<dbReference type="GeneID" id="754197"/>
<sequence length="316" mass="34871">MLSQKLAIGLGSLIALKLFGLRSTWDSEKATVDINVIAAAEEDEMSTNVYHNGVLFGIWVAGVAISMGRLLSYAIFSGKKGIDAVTQTHADKKEEELSQVSDAKEVKEIKVINQESYIKLCGVQQDSDESFKLVEEHGSPPIEKETTPKVSKEGKGEGSKIEPMHDEKEDKEVRSETNISVYKLPAIKRHHFMVFQDGMKTLRQSVTGKFSLEKINLDGVRNFIFIVAKGTLSQLSELESKVKADFRWLTLVRDPSAELTGAALTGASPTKEPKWVPSVNVDTLHTSPTKPITSPRSPSLRSGIPRKTPSQSRHQK</sequence>
<dbReference type="OMA" id="STNVYHN"/>